<gene>
    <name evidence="1" type="ORF">GCM10007423_22850</name>
</gene>
<organism evidence="1 2">
    <name type="scientific">Dyadobacter endophyticus</name>
    <dbReference type="NCBI Taxonomy" id="1749036"/>
    <lineage>
        <taxon>Bacteria</taxon>
        <taxon>Pseudomonadati</taxon>
        <taxon>Bacteroidota</taxon>
        <taxon>Cytophagia</taxon>
        <taxon>Cytophagales</taxon>
        <taxon>Spirosomataceae</taxon>
        <taxon>Dyadobacter</taxon>
    </lineage>
</organism>
<dbReference type="Proteomes" id="UP000600214">
    <property type="component" value="Unassembled WGS sequence"/>
</dbReference>
<dbReference type="InterPro" id="IPR011990">
    <property type="entry name" value="TPR-like_helical_dom_sf"/>
</dbReference>
<comment type="caution">
    <text evidence="1">The sequence shown here is derived from an EMBL/GenBank/DDBJ whole genome shotgun (WGS) entry which is preliminary data.</text>
</comment>
<keyword evidence="2" id="KW-1185">Reference proteome</keyword>
<dbReference type="SUPFAM" id="SSF48452">
    <property type="entry name" value="TPR-like"/>
    <property type="match status" value="1"/>
</dbReference>
<dbReference type="InterPro" id="IPR041662">
    <property type="entry name" value="SusD-like_2"/>
</dbReference>
<accession>A0ABQ1YNP3</accession>
<reference evidence="2" key="1">
    <citation type="journal article" date="2019" name="Int. J. Syst. Evol. Microbiol.">
        <title>The Global Catalogue of Microorganisms (GCM) 10K type strain sequencing project: providing services to taxonomists for standard genome sequencing and annotation.</title>
        <authorList>
            <consortium name="The Broad Institute Genomics Platform"/>
            <consortium name="The Broad Institute Genome Sequencing Center for Infectious Disease"/>
            <person name="Wu L."/>
            <person name="Ma J."/>
        </authorList>
    </citation>
    <scope>NUCLEOTIDE SEQUENCE [LARGE SCALE GENOMIC DNA]</scope>
    <source>
        <strain evidence="2">CGMCC 1.15288</strain>
    </source>
</reference>
<evidence type="ECO:0008006" key="3">
    <source>
        <dbReference type="Google" id="ProtNLM"/>
    </source>
</evidence>
<name>A0ABQ1YNP3_9BACT</name>
<evidence type="ECO:0000313" key="1">
    <source>
        <dbReference type="EMBL" id="GGH32958.1"/>
    </source>
</evidence>
<dbReference type="Gene3D" id="1.25.40.390">
    <property type="match status" value="1"/>
</dbReference>
<sequence length="471" mass="50835">MVLGAGLISCESLVDNMNTDLNNPTDASASLILTGAQLGNVSVQEGHLARVAAMWSGYFTGTDRQYKDIYSYNVTGASFNDVWQFVYQGVVEQTKLVITKSQTTNNRLVQGIAKVTRAHALGTAAACWGDVPFSEAADIARFPNPAFEPQVEVYQKLQALLDEAIADLESGIGSSPGAADIFFQGDAGKWKEAAYTLKSRFYMETREYQLAYAAAGKGITGAARSLVVTHGSTLNVNENLMYAFIARNRVGDINAALSLAPKLLNPASPDYRGNARTDETARYNHHFITVNASGTQIPVSPNTNSSTTSRGLFGQSAPYPLVTFSENLLTLAEAGLRSGGAATGLEKLNAFRAYLNAGGDLDPTYKTYTYRYEPYTASDIAPGGMLNKDGIQAEQALLREILMERYLTFNGQILGFNDLRRTRKEAVAVQLSPNAGVALPERMIYSEAEVNSNTSAPRPVPGVFVKTPVNL</sequence>
<proteinExistence type="predicted"/>
<dbReference type="Pfam" id="PF12771">
    <property type="entry name" value="SusD-like_2"/>
    <property type="match status" value="1"/>
</dbReference>
<dbReference type="EMBL" id="BMIA01000001">
    <property type="protein sequence ID" value="GGH32958.1"/>
    <property type="molecule type" value="Genomic_DNA"/>
</dbReference>
<protein>
    <recommendedName>
        <fullName evidence="3">SusD/RagB family nutrient-binding outer membrane lipoprotein</fullName>
    </recommendedName>
</protein>
<evidence type="ECO:0000313" key="2">
    <source>
        <dbReference type="Proteomes" id="UP000600214"/>
    </source>
</evidence>